<evidence type="ECO:0000313" key="1">
    <source>
        <dbReference type="EMBL" id="JAH89017.1"/>
    </source>
</evidence>
<proteinExistence type="predicted"/>
<reference evidence="1" key="2">
    <citation type="journal article" date="2015" name="Fish Shellfish Immunol.">
        <title>Early steps in the European eel (Anguilla anguilla)-Vibrio vulnificus interaction in the gills: Role of the RtxA13 toxin.</title>
        <authorList>
            <person name="Callol A."/>
            <person name="Pajuelo D."/>
            <person name="Ebbesson L."/>
            <person name="Teles M."/>
            <person name="MacKenzie S."/>
            <person name="Amaro C."/>
        </authorList>
    </citation>
    <scope>NUCLEOTIDE SEQUENCE</scope>
</reference>
<name>A0A0E9WF87_ANGAN</name>
<reference evidence="1" key="1">
    <citation type="submission" date="2014-11" db="EMBL/GenBank/DDBJ databases">
        <authorList>
            <person name="Amaro Gonzalez C."/>
        </authorList>
    </citation>
    <scope>NUCLEOTIDE SEQUENCE</scope>
</reference>
<dbReference type="EMBL" id="GBXM01019560">
    <property type="protein sequence ID" value="JAH89017.1"/>
    <property type="molecule type" value="Transcribed_RNA"/>
</dbReference>
<organism evidence="1">
    <name type="scientific">Anguilla anguilla</name>
    <name type="common">European freshwater eel</name>
    <name type="synonym">Muraena anguilla</name>
    <dbReference type="NCBI Taxonomy" id="7936"/>
    <lineage>
        <taxon>Eukaryota</taxon>
        <taxon>Metazoa</taxon>
        <taxon>Chordata</taxon>
        <taxon>Craniata</taxon>
        <taxon>Vertebrata</taxon>
        <taxon>Euteleostomi</taxon>
        <taxon>Actinopterygii</taxon>
        <taxon>Neopterygii</taxon>
        <taxon>Teleostei</taxon>
        <taxon>Anguilliformes</taxon>
        <taxon>Anguillidae</taxon>
        <taxon>Anguilla</taxon>
    </lineage>
</organism>
<sequence>MCELPQKHQIHLCELPQNTRFTCVNSPKTPDSPV</sequence>
<dbReference type="AlphaFoldDB" id="A0A0E9WF87"/>
<accession>A0A0E9WF87</accession>
<protein>
    <submittedName>
        <fullName evidence="1">Uncharacterized protein</fullName>
    </submittedName>
</protein>